<protein>
    <submittedName>
        <fullName evidence="1">Uncharacterized protein</fullName>
    </submittedName>
</protein>
<organism evidence="1">
    <name type="scientific">marine metagenome</name>
    <dbReference type="NCBI Taxonomy" id="408172"/>
    <lineage>
        <taxon>unclassified sequences</taxon>
        <taxon>metagenomes</taxon>
        <taxon>ecological metagenomes</taxon>
    </lineage>
</organism>
<evidence type="ECO:0000313" key="1">
    <source>
        <dbReference type="EMBL" id="SVD16083.1"/>
    </source>
</evidence>
<dbReference type="AlphaFoldDB" id="A0A382T275"/>
<gene>
    <name evidence="1" type="ORF">METZ01_LOCUS368937</name>
</gene>
<reference evidence="1" key="1">
    <citation type="submission" date="2018-05" db="EMBL/GenBank/DDBJ databases">
        <authorList>
            <person name="Lanie J.A."/>
            <person name="Ng W.-L."/>
            <person name="Kazmierczak K.M."/>
            <person name="Andrzejewski T.M."/>
            <person name="Davidsen T.M."/>
            <person name="Wayne K.J."/>
            <person name="Tettelin H."/>
            <person name="Glass J.I."/>
            <person name="Rusch D."/>
            <person name="Podicherti R."/>
            <person name="Tsui H.-C.T."/>
            <person name="Winkler M.E."/>
        </authorList>
    </citation>
    <scope>NUCLEOTIDE SEQUENCE</scope>
</reference>
<sequence length="57" mass="6285">MQVPFLDIRTTGTTVSPVEVLFEKFIDPAAIDSMQAITAGYGVSEFFEARPPVTDFM</sequence>
<proteinExistence type="predicted"/>
<accession>A0A382T275</accession>
<dbReference type="EMBL" id="UINC01133255">
    <property type="protein sequence ID" value="SVD16083.1"/>
    <property type="molecule type" value="Genomic_DNA"/>
</dbReference>
<feature type="non-terminal residue" evidence="1">
    <location>
        <position position="57"/>
    </location>
</feature>
<name>A0A382T275_9ZZZZ</name>